<gene>
    <name evidence="1" type="ORF">HARCEL1_03705</name>
</gene>
<accession>A0A2R4X4A9</accession>
<dbReference type="GO" id="GO:0004177">
    <property type="term" value="F:aminopeptidase activity"/>
    <property type="evidence" value="ECO:0007669"/>
    <property type="project" value="UniProtKB-KW"/>
</dbReference>
<dbReference type="Proteomes" id="UP000244727">
    <property type="component" value="Chromosome"/>
</dbReference>
<protein>
    <submittedName>
        <fullName evidence="1">Aminopeptidase</fullName>
    </submittedName>
</protein>
<proteinExistence type="predicted"/>
<evidence type="ECO:0000313" key="2">
    <source>
        <dbReference type="Proteomes" id="UP000244727"/>
    </source>
</evidence>
<sequence>MDGVDRSAVVTDDQLSVTPHQHERLKDALHGHDRFDDLARAATTYLVVGSGAADGPGRRRRQVCRQLDERPMAAAVRLETFGLTDDDIDLWAPAFDILSAMASHVVGVLEDFDGGHVWELGYLYHHQRHVRDVLWLLKRIYETDAEMREQYDNGMAASHLAALEAAAGDNVLTWSDEDDLPDAVREIP</sequence>
<organism evidence="1 2">
    <name type="scientific">Halococcoides cellulosivorans</name>
    <dbReference type="NCBI Taxonomy" id="1679096"/>
    <lineage>
        <taxon>Archaea</taxon>
        <taxon>Methanobacteriati</taxon>
        <taxon>Methanobacteriota</taxon>
        <taxon>Stenosarchaea group</taxon>
        <taxon>Halobacteria</taxon>
        <taxon>Halobacteriales</taxon>
        <taxon>Haloarculaceae</taxon>
        <taxon>Halococcoides</taxon>
    </lineage>
</organism>
<dbReference type="KEGG" id="harc:HARCEL1_03705"/>
<keyword evidence="1" id="KW-0031">Aminopeptidase</keyword>
<keyword evidence="1" id="KW-0378">Hydrolase</keyword>
<keyword evidence="2" id="KW-1185">Reference proteome</keyword>
<dbReference type="EMBL" id="CP028858">
    <property type="protein sequence ID" value="AWB28617.1"/>
    <property type="molecule type" value="Genomic_DNA"/>
</dbReference>
<keyword evidence="1" id="KW-0645">Protease</keyword>
<dbReference type="AlphaFoldDB" id="A0A2R4X4A9"/>
<evidence type="ECO:0000313" key="1">
    <source>
        <dbReference type="EMBL" id="AWB28617.1"/>
    </source>
</evidence>
<dbReference type="Pfam" id="PF26508">
    <property type="entry name" value="DUF8170"/>
    <property type="match status" value="1"/>
</dbReference>
<reference evidence="1 2" key="1">
    <citation type="submission" date="2018-04" db="EMBL/GenBank/DDBJ databases">
        <title>Halococcoides cellulosivorans gen. nov., sp. nov., an extremely halophilic cellulose-utilizing haloarchaeon from hypersaline lakes.</title>
        <authorList>
            <person name="Sorokin D.Y."/>
            <person name="Toshchakov S.V."/>
            <person name="Samarov N.I."/>
            <person name="Korzhenkov A."/>
            <person name="Kublanov I.V."/>
        </authorList>
    </citation>
    <scope>NUCLEOTIDE SEQUENCE [LARGE SCALE GENOMIC DNA]</scope>
    <source>
        <strain evidence="1 2">HArcel1</strain>
    </source>
</reference>
<name>A0A2R4X4A9_9EURY</name>
<dbReference type="InterPro" id="IPR058483">
    <property type="entry name" value="DUF8170"/>
</dbReference>